<dbReference type="Proteomes" id="UP000054359">
    <property type="component" value="Unassembled WGS sequence"/>
</dbReference>
<gene>
    <name evidence="2" type="ORF">X975_16961</name>
</gene>
<keyword evidence="3" id="KW-1185">Reference proteome</keyword>
<dbReference type="AlphaFoldDB" id="A0A087U766"/>
<accession>A0A087U766</accession>
<name>A0A087U766_STEMI</name>
<evidence type="ECO:0000313" key="3">
    <source>
        <dbReference type="Proteomes" id="UP000054359"/>
    </source>
</evidence>
<dbReference type="OrthoDB" id="10346713at2759"/>
<dbReference type="EMBL" id="KK118529">
    <property type="protein sequence ID" value="KFM73205.1"/>
    <property type="molecule type" value="Genomic_DNA"/>
</dbReference>
<feature type="chain" id="PRO_5001830313" evidence="1">
    <location>
        <begin position="24"/>
        <end position="64"/>
    </location>
</feature>
<organism evidence="2 3">
    <name type="scientific">Stegodyphus mimosarum</name>
    <name type="common">African social velvet spider</name>
    <dbReference type="NCBI Taxonomy" id="407821"/>
    <lineage>
        <taxon>Eukaryota</taxon>
        <taxon>Metazoa</taxon>
        <taxon>Ecdysozoa</taxon>
        <taxon>Arthropoda</taxon>
        <taxon>Chelicerata</taxon>
        <taxon>Arachnida</taxon>
        <taxon>Araneae</taxon>
        <taxon>Araneomorphae</taxon>
        <taxon>Entelegynae</taxon>
        <taxon>Eresoidea</taxon>
        <taxon>Eresidae</taxon>
        <taxon>Stegodyphus</taxon>
    </lineage>
</organism>
<evidence type="ECO:0000313" key="2">
    <source>
        <dbReference type="EMBL" id="KFM73205.1"/>
    </source>
</evidence>
<protein>
    <submittedName>
        <fullName evidence="2">Uncharacterized protein</fullName>
    </submittedName>
</protein>
<reference evidence="2 3" key="1">
    <citation type="submission" date="2013-11" db="EMBL/GenBank/DDBJ databases">
        <title>Genome sequencing of Stegodyphus mimosarum.</title>
        <authorList>
            <person name="Bechsgaard J."/>
        </authorList>
    </citation>
    <scope>NUCLEOTIDE SEQUENCE [LARGE SCALE GENOMIC DNA]</scope>
</reference>
<proteinExistence type="predicted"/>
<evidence type="ECO:0000256" key="1">
    <source>
        <dbReference type="SAM" id="SignalP"/>
    </source>
</evidence>
<feature type="signal peptide" evidence="1">
    <location>
        <begin position="1"/>
        <end position="23"/>
    </location>
</feature>
<keyword evidence="1" id="KW-0732">Signal</keyword>
<sequence length="64" mass="7289">MRFLFLICLVFVAALQCWSPAEAQTGGQRLADRIDQMLCQTSCPLLSSSHRDGCCKKYHYNRCC</sequence>
<feature type="non-terminal residue" evidence="2">
    <location>
        <position position="64"/>
    </location>
</feature>